<dbReference type="InParanoid" id="D2VWC9"/>
<dbReference type="AlphaFoldDB" id="D2VWC9"/>
<dbReference type="GeneID" id="8858807"/>
<sequence length="216" mass="24293">MKRQGQLLVKALKNHYNIFNLTANFLILNTSQSGYFPTLKNAVQSSICHVAIASTNYEESRASEVDFQCPYGTSYTGILRSERDNNTILTTPSDLNKEGIIVAAPYLTTSYEYAKSNFPKATILSNFGYKTAYKMVFTKEVHAVVGDYIEMSEWLEANKGNCSRCYMKITDSSQNFGSFTAKFSVSSARSSLLYGEPIIVLLDDDYWFNGNLLEFL</sequence>
<dbReference type="VEuPathDB" id="AmoebaDB:NAEGRDRAFT_81469"/>
<dbReference type="RefSeq" id="XP_002671557.1">
    <property type="nucleotide sequence ID" value="XM_002671511.1"/>
</dbReference>
<name>D2VWC9_NAEGR</name>
<protein>
    <submittedName>
        <fullName evidence="1">Predicted protein</fullName>
    </submittedName>
</protein>
<gene>
    <name evidence="1" type="ORF">NAEGRDRAFT_81469</name>
</gene>
<evidence type="ECO:0000313" key="1">
    <source>
        <dbReference type="EMBL" id="EFC38813.1"/>
    </source>
</evidence>
<evidence type="ECO:0000313" key="2">
    <source>
        <dbReference type="Proteomes" id="UP000006671"/>
    </source>
</evidence>
<proteinExistence type="predicted"/>
<dbReference type="Proteomes" id="UP000006671">
    <property type="component" value="Unassembled WGS sequence"/>
</dbReference>
<organism evidence="2">
    <name type="scientific">Naegleria gruberi</name>
    <name type="common">Amoeba</name>
    <dbReference type="NCBI Taxonomy" id="5762"/>
    <lineage>
        <taxon>Eukaryota</taxon>
        <taxon>Discoba</taxon>
        <taxon>Heterolobosea</taxon>
        <taxon>Tetramitia</taxon>
        <taxon>Eutetramitia</taxon>
        <taxon>Vahlkampfiidae</taxon>
        <taxon>Naegleria</taxon>
    </lineage>
</organism>
<accession>D2VWC9</accession>
<dbReference type="KEGG" id="ngr:NAEGRDRAFT_81469"/>
<keyword evidence="2" id="KW-1185">Reference proteome</keyword>
<dbReference type="Gene3D" id="3.40.190.10">
    <property type="entry name" value="Periplasmic binding protein-like II"/>
    <property type="match status" value="2"/>
</dbReference>
<dbReference type="EMBL" id="GG738904">
    <property type="protein sequence ID" value="EFC38813.1"/>
    <property type="molecule type" value="Genomic_DNA"/>
</dbReference>
<dbReference type="SUPFAM" id="SSF53850">
    <property type="entry name" value="Periplasmic binding protein-like II"/>
    <property type="match status" value="1"/>
</dbReference>
<reference evidence="1 2" key="1">
    <citation type="journal article" date="2010" name="Cell">
        <title>The genome of Naegleria gruberi illuminates early eukaryotic versatility.</title>
        <authorList>
            <person name="Fritz-Laylin L.K."/>
            <person name="Prochnik S.E."/>
            <person name="Ginger M.L."/>
            <person name="Dacks J.B."/>
            <person name="Carpenter M.L."/>
            <person name="Field M.C."/>
            <person name="Kuo A."/>
            <person name="Paredez A."/>
            <person name="Chapman J."/>
            <person name="Pham J."/>
            <person name="Shu S."/>
            <person name="Neupane R."/>
            <person name="Cipriano M."/>
            <person name="Mancuso J."/>
            <person name="Tu H."/>
            <person name="Salamov A."/>
            <person name="Lindquist E."/>
            <person name="Shapiro H."/>
            <person name="Lucas S."/>
            <person name="Grigoriev I.V."/>
            <person name="Cande W.Z."/>
            <person name="Fulton C."/>
            <person name="Rokhsar D.S."/>
            <person name="Dawson S.C."/>
        </authorList>
    </citation>
    <scope>NUCLEOTIDE SEQUENCE [LARGE SCALE GENOMIC DNA]</scope>
    <source>
        <strain evidence="1 2">NEG-M</strain>
    </source>
</reference>